<keyword evidence="2" id="KW-1185">Reference proteome</keyword>
<dbReference type="PANTHER" id="PTHR33332">
    <property type="entry name" value="REVERSE TRANSCRIPTASE DOMAIN-CONTAINING PROTEIN"/>
    <property type="match status" value="1"/>
</dbReference>
<dbReference type="AlphaFoldDB" id="A0AA36HHE1"/>
<comment type="caution">
    <text evidence="1">The sequence shown here is derived from an EMBL/GenBank/DDBJ whole genome shotgun (WGS) entry which is preliminary data.</text>
</comment>
<dbReference type="Proteomes" id="UP001162480">
    <property type="component" value="Unassembled WGS sequence"/>
</dbReference>
<evidence type="ECO:0000313" key="2">
    <source>
        <dbReference type="Proteomes" id="UP001162480"/>
    </source>
</evidence>
<protein>
    <submittedName>
        <fullName evidence="1">RNA-directed DNA polymerase from mobile element jockey-like</fullName>
    </submittedName>
</protein>
<name>A0AA36HHE1_OCTVU</name>
<reference evidence="1" key="1">
    <citation type="submission" date="2023-08" db="EMBL/GenBank/DDBJ databases">
        <authorList>
            <person name="Alioto T."/>
            <person name="Alioto T."/>
            <person name="Gomez Garrido J."/>
        </authorList>
    </citation>
    <scope>NUCLEOTIDE SEQUENCE</scope>
</reference>
<sequence length="199" mass="22766">MTTASTIIIKIFITESDNGREDEKTLIFLPSFTYIFYYPASNYSLHNTNLKKSSCERDLGIIVDRDSCWTKHIAKIAKKAEGVLASLIKSFVSRSPTIYLRLYIAMVRSHLEFASPVWNPFLAQDINRLEAVQRCATKRITSIRNLPYSERLTSLGMDTLKLRRLAADLADTHKIINHLTNNNSEHLFKLHPSNTRGHI</sequence>
<dbReference type="PRINTS" id="PR01345">
    <property type="entry name" value="CERVTRCPTASE"/>
</dbReference>
<proteinExistence type="predicted"/>
<evidence type="ECO:0000313" key="1">
    <source>
        <dbReference type="EMBL" id="CAJ1099319.1"/>
    </source>
</evidence>
<accession>A0AA36HHE1</accession>
<organism evidence="1 2">
    <name type="scientific">Octopus vulgaris</name>
    <name type="common">Common octopus</name>
    <dbReference type="NCBI Taxonomy" id="6645"/>
    <lineage>
        <taxon>Eukaryota</taxon>
        <taxon>Metazoa</taxon>
        <taxon>Spiralia</taxon>
        <taxon>Lophotrochozoa</taxon>
        <taxon>Mollusca</taxon>
        <taxon>Cephalopoda</taxon>
        <taxon>Coleoidea</taxon>
        <taxon>Octopodiformes</taxon>
        <taxon>Octopoda</taxon>
        <taxon>Incirrata</taxon>
        <taxon>Octopodidae</taxon>
        <taxon>Octopus</taxon>
    </lineage>
</organism>
<gene>
    <name evidence="1" type="ORF">OCTVUL_1B028264</name>
</gene>
<dbReference type="EMBL" id="CATOCA020000001">
    <property type="protein sequence ID" value="CAJ1099319.1"/>
    <property type="molecule type" value="Genomic_DNA"/>
</dbReference>
<dbReference type="GO" id="GO:0003964">
    <property type="term" value="F:RNA-directed DNA polymerase activity"/>
    <property type="evidence" value="ECO:0007669"/>
    <property type="project" value="UniProtKB-KW"/>
</dbReference>